<evidence type="ECO:0000256" key="1">
    <source>
        <dbReference type="SAM" id="Phobius"/>
    </source>
</evidence>
<dbReference type="AlphaFoldDB" id="A0A642V3G5"/>
<dbReference type="VEuPathDB" id="FungiDB:TRICI_003339"/>
<evidence type="ECO:0000313" key="3">
    <source>
        <dbReference type="Proteomes" id="UP000761534"/>
    </source>
</evidence>
<gene>
    <name evidence="2" type="ORF">TRICI_003339</name>
</gene>
<comment type="caution">
    <text evidence="2">The sequence shown here is derived from an EMBL/GenBank/DDBJ whole genome shotgun (WGS) entry which is preliminary data.</text>
</comment>
<proteinExistence type="predicted"/>
<feature type="transmembrane region" description="Helical" evidence="1">
    <location>
        <begin position="185"/>
        <end position="204"/>
    </location>
</feature>
<reference evidence="2" key="1">
    <citation type="journal article" date="2019" name="G3 (Bethesda)">
        <title>Genome Assemblies of Two Rare Opportunistic Yeast Pathogens: Diutina rugosa (syn. Candida rugosa) and Trichomonascus ciferrii (syn. Candida ciferrii).</title>
        <authorList>
            <person name="Mixao V."/>
            <person name="Saus E."/>
            <person name="Hansen A.P."/>
            <person name="Lass-Florl C."/>
            <person name="Gabaldon T."/>
        </authorList>
    </citation>
    <scope>NUCLEOTIDE SEQUENCE</scope>
    <source>
        <strain evidence="2">CBS 4856</strain>
    </source>
</reference>
<evidence type="ECO:0000313" key="2">
    <source>
        <dbReference type="EMBL" id="KAA8912957.1"/>
    </source>
</evidence>
<keyword evidence="3" id="KW-1185">Reference proteome</keyword>
<keyword evidence="1" id="KW-1133">Transmembrane helix</keyword>
<organism evidence="2 3">
    <name type="scientific">Trichomonascus ciferrii</name>
    <dbReference type="NCBI Taxonomy" id="44093"/>
    <lineage>
        <taxon>Eukaryota</taxon>
        <taxon>Fungi</taxon>
        <taxon>Dikarya</taxon>
        <taxon>Ascomycota</taxon>
        <taxon>Saccharomycotina</taxon>
        <taxon>Dipodascomycetes</taxon>
        <taxon>Dipodascales</taxon>
        <taxon>Trichomonascaceae</taxon>
        <taxon>Trichomonascus</taxon>
        <taxon>Trichomonascus ciferrii complex</taxon>
    </lineage>
</organism>
<protein>
    <submittedName>
        <fullName evidence="2">Uncharacterized protein</fullName>
    </submittedName>
</protein>
<feature type="transmembrane region" description="Helical" evidence="1">
    <location>
        <begin position="216"/>
        <end position="239"/>
    </location>
</feature>
<name>A0A642V3G5_9ASCO</name>
<sequence length="389" mass="43872">MFCRIVKSCGIGRGAPIRSFHVHRRLLQEFEKEPFDRQSLHDRIESSFSADVVSPKVAEDAMKACAKLEDLYRRSSSPESPIAETSPEEARTLLRRILEDTKTPLNRDMLHGYFVANPPPSSGACVEVMRAFYDKSKDHIPKELALIPFRRAVYNADFSNAFALMDASVNSPRYKGMIRGQWKKYGMYWAGSVATVLSGLELLLQSGLVGVWTSTGMVHMMVLTYLTSVSAYAGLAFGGRVSGSGEVLKWAQGTITSHWFSHAAEMRMASLMADVNRSLPENQGETSYKMRQDLYKRKMAVVEHEDEALLKEYWAKSGEGFEWVEPDQDPAEIIWREKMDKSRAQRIGSPYSTQPDENFQWADQVIQNSLPHASLVDTNRSDKQLPPSS</sequence>
<dbReference type="Proteomes" id="UP000761534">
    <property type="component" value="Unassembled WGS sequence"/>
</dbReference>
<keyword evidence="1" id="KW-0812">Transmembrane</keyword>
<dbReference type="OrthoDB" id="4089405at2759"/>
<accession>A0A642V3G5</accession>
<dbReference type="EMBL" id="SWFS01000245">
    <property type="protein sequence ID" value="KAA8912957.1"/>
    <property type="molecule type" value="Genomic_DNA"/>
</dbReference>
<keyword evidence="1" id="KW-0472">Membrane</keyword>